<evidence type="ECO:0008006" key="3">
    <source>
        <dbReference type="Google" id="ProtNLM"/>
    </source>
</evidence>
<dbReference type="InterPro" id="IPR006522">
    <property type="entry name" value="Phage_virion_morphogenesis"/>
</dbReference>
<accession>N8Q1R8</accession>
<reference evidence="1 2" key="1">
    <citation type="submission" date="2013-02" db="EMBL/GenBank/DDBJ databases">
        <title>The Genome Sequence of Acinetobacter parvus NIPH 1103.</title>
        <authorList>
            <consortium name="The Broad Institute Genome Sequencing Platform"/>
            <consortium name="The Broad Institute Genome Sequencing Center for Infectious Disease"/>
            <person name="Cerqueira G."/>
            <person name="Feldgarden M."/>
            <person name="Courvalin P."/>
            <person name="Perichon B."/>
            <person name="Grillot-Courvalin C."/>
            <person name="Clermont D."/>
            <person name="Rocha E."/>
            <person name="Yoon E.-J."/>
            <person name="Nemec A."/>
            <person name="Walker B."/>
            <person name="Young S.K."/>
            <person name="Zeng Q."/>
            <person name="Gargeya S."/>
            <person name="Fitzgerald M."/>
            <person name="Haas B."/>
            <person name="Abouelleil A."/>
            <person name="Alvarado L."/>
            <person name="Arachchi H.M."/>
            <person name="Berlin A.M."/>
            <person name="Chapman S.B."/>
            <person name="Dewar J."/>
            <person name="Goldberg J."/>
            <person name="Griggs A."/>
            <person name="Gujja S."/>
            <person name="Hansen M."/>
            <person name="Howarth C."/>
            <person name="Imamovic A."/>
            <person name="Larimer J."/>
            <person name="McCowan C."/>
            <person name="Murphy C."/>
            <person name="Neiman D."/>
            <person name="Pearson M."/>
            <person name="Priest M."/>
            <person name="Roberts A."/>
            <person name="Saif S."/>
            <person name="Shea T."/>
            <person name="Sisk P."/>
            <person name="Sykes S."/>
            <person name="Wortman J."/>
            <person name="Nusbaum C."/>
            <person name="Birren B."/>
        </authorList>
    </citation>
    <scope>NUCLEOTIDE SEQUENCE [LARGE SCALE GENOMIC DNA]</scope>
    <source>
        <strain evidence="1 2">NIPH 1103</strain>
    </source>
</reference>
<organism evidence="1 2">
    <name type="scientific">Acinetobacter parvus NIPH 1103</name>
    <dbReference type="NCBI Taxonomy" id="1217671"/>
    <lineage>
        <taxon>Bacteria</taxon>
        <taxon>Pseudomonadati</taxon>
        <taxon>Pseudomonadota</taxon>
        <taxon>Gammaproteobacteria</taxon>
        <taxon>Moraxellales</taxon>
        <taxon>Moraxellaceae</taxon>
        <taxon>Acinetobacter</taxon>
    </lineage>
</organism>
<dbReference type="HOGENOM" id="CLU_117141_2_0_6"/>
<gene>
    <name evidence="1" type="ORF">F989_02420</name>
</gene>
<protein>
    <recommendedName>
        <fullName evidence="3">Phage virion morphogenesis protein</fullName>
    </recommendedName>
</protein>
<dbReference type="Pfam" id="PF05069">
    <property type="entry name" value="Phage_tail_S"/>
    <property type="match status" value="1"/>
</dbReference>
<dbReference type="RefSeq" id="WP_004674848.1">
    <property type="nucleotide sequence ID" value="NZ_KB849218.1"/>
</dbReference>
<evidence type="ECO:0000313" key="1">
    <source>
        <dbReference type="EMBL" id="ENU32440.1"/>
    </source>
</evidence>
<name>N8Q1R8_9GAMM</name>
<dbReference type="PATRIC" id="fig|1217671.3.peg.2382"/>
<dbReference type="EMBL" id="APOL01000042">
    <property type="protein sequence ID" value="ENU32440.1"/>
    <property type="molecule type" value="Genomic_DNA"/>
</dbReference>
<sequence length="167" mass="18583">MLNFNIRSDVVINVLERTGATLENPNAMFQDMGEYLVPVHQDRFKTSTAPDGTKWKQNSETTYINFLGKQHTNKDGTINKKGINRIMSKKPLVMSGTLRDQIHYQISGDLLLVGSNMIYAATQNFGAKKGEFGNGAPWGDIPAREWLGISGADETELMNIAEDHILP</sequence>
<proteinExistence type="predicted"/>
<comment type="caution">
    <text evidence="1">The sequence shown here is derived from an EMBL/GenBank/DDBJ whole genome shotgun (WGS) entry which is preliminary data.</text>
</comment>
<dbReference type="AlphaFoldDB" id="N8Q1R8"/>
<evidence type="ECO:0000313" key="2">
    <source>
        <dbReference type="Proteomes" id="UP000018426"/>
    </source>
</evidence>
<dbReference type="Proteomes" id="UP000018426">
    <property type="component" value="Unassembled WGS sequence"/>
</dbReference>